<reference evidence="2" key="1">
    <citation type="submission" date="2018-02" db="EMBL/GenBank/DDBJ databases">
        <authorList>
            <person name="Hausmann B."/>
        </authorList>
    </citation>
    <scope>NUCLEOTIDE SEQUENCE [LARGE SCALE GENOMIC DNA]</scope>
    <source>
        <strain evidence="2">Peat soil MAG SbF1</strain>
    </source>
</reference>
<gene>
    <name evidence="1" type="ORF">SBF1_3390009</name>
</gene>
<name>A0A2U3L1F7_9FIRM</name>
<dbReference type="AlphaFoldDB" id="A0A2U3L1F7"/>
<dbReference type="Proteomes" id="UP000238916">
    <property type="component" value="Unassembled WGS sequence"/>
</dbReference>
<protein>
    <submittedName>
        <fullName evidence="1">Uncharacterized protein</fullName>
    </submittedName>
</protein>
<organism evidence="1 2">
    <name type="scientific">Candidatus Desulfosporosinus infrequens</name>
    <dbReference type="NCBI Taxonomy" id="2043169"/>
    <lineage>
        <taxon>Bacteria</taxon>
        <taxon>Bacillati</taxon>
        <taxon>Bacillota</taxon>
        <taxon>Clostridia</taxon>
        <taxon>Eubacteriales</taxon>
        <taxon>Desulfitobacteriaceae</taxon>
        <taxon>Desulfosporosinus</taxon>
    </lineage>
</organism>
<sequence length="45" mass="5241">MIRSPWFEVSRFKIYSSLFGSSGFGLNIRTTNIEPRTSKKEELDD</sequence>
<evidence type="ECO:0000313" key="1">
    <source>
        <dbReference type="EMBL" id="SPF45680.1"/>
    </source>
</evidence>
<accession>A0A2U3L1F7</accession>
<dbReference type="EMBL" id="OMOF01000267">
    <property type="protein sequence ID" value="SPF45680.1"/>
    <property type="molecule type" value="Genomic_DNA"/>
</dbReference>
<evidence type="ECO:0000313" key="2">
    <source>
        <dbReference type="Proteomes" id="UP000238916"/>
    </source>
</evidence>
<proteinExistence type="predicted"/>